<gene>
    <name evidence="14" type="ORF">LPB142_14150</name>
</gene>
<dbReference type="GO" id="GO:0005524">
    <property type="term" value="F:ATP binding"/>
    <property type="evidence" value="ECO:0007669"/>
    <property type="project" value="UniProtKB-KW"/>
</dbReference>
<comment type="similarity">
    <text evidence="2">Belongs to the HPPK family.</text>
</comment>
<dbReference type="EMBL" id="CP017781">
    <property type="protein sequence ID" value="AOZ70320.1"/>
    <property type="molecule type" value="Genomic_DNA"/>
</dbReference>
<dbReference type="RefSeq" id="WP_068765322.1">
    <property type="nucleotide sequence ID" value="NZ_CP017781.1"/>
</dbReference>
<keyword evidence="8" id="KW-0067">ATP-binding</keyword>
<dbReference type="GO" id="GO:0016301">
    <property type="term" value="F:kinase activity"/>
    <property type="evidence" value="ECO:0007669"/>
    <property type="project" value="UniProtKB-KW"/>
</dbReference>
<dbReference type="Pfam" id="PF01288">
    <property type="entry name" value="HPPK"/>
    <property type="match status" value="1"/>
</dbReference>
<keyword evidence="15" id="KW-1185">Reference proteome</keyword>
<dbReference type="GO" id="GO:0046654">
    <property type="term" value="P:tetrahydrofolate biosynthetic process"/>
    <property type="evidence" value="ECO:0007669"/>
    <property type="project" value="UniProtKB-UniPathway"/>
</dbReference>
<dbReference type="InterPro" id="IPR000550">
    <property type="entry name" value="Hppk"/>
</dbReference>
<dbReference type="EC" id="2.7.6.3" evidence="3"/>
<evidence type="ECO:0000256" key="11">
    <source>
        <dbReference type="ARBA" id="ARBA00029766"/>
    </source>
</evidence>
<keyword evidence="5" id="KW-0808">Transferase</keyword>
<dbReference type="PANTHER" id="PTHR43071:SF1">
    <property type="entry name" value="2-AMINO-4-HYDROXY-6-HYDROXYMETHYLDIHYDROPTERIDINE PYROPHOSPHOKINASE"/>
    <property type="match status" value="1"/>
</dbReference>
<evidence type="ECO:0000256" key="9">
    <source>
        <dbReference type="ARBA" id="ARBA00022909"/>
    </source>
</evidence>
<feature type="domain" description="7,8-dihydro-6-hydroxymethylpterin-pyrophosphokinase" evidence="13">
    <location>
        <begin position="8"/>
        <end position="158"/>
    </location>
</feature>
<sequence length="194" mass="20684">MFNSGFLIALGANLPSEVGSPAQTLVAALARLGGQGLSLRAVSRFYRSPAFPAGSGPDYVNAAAVVAGEMAPEAALEALHRVEESLGRVRARRWEARKIDLDLIAAGAAVLPDRETFDAWRALPLEAQMREAPGRLVLPHPRLAERAFVLIPLAEIAPGWRHPVTGETVAAMAKRLPEAEKAALHPFEAPFAAD</sequence>
<evidence type="ECO:0000256" key="5">
    <source>
        <dbReference type="ARBA" id="ARBA00022679"/>
    </source>
</evidence>
<name>A0A1D9MEW9_9RHOB</name>
<dbReference type="Gene3D" id="3.30.70.560">
    <property type="entry name" value="7,8-Dihydro-6-hydroxymethylpterin-pyrophosphokinase HPPK"/>
    <property type="match status" value="1"/>
</dbReference>
<dbReference type="SUPFAM" id="SSF55083">
    <property type="entry name" value="6-hydroxymethyl-7,8-dihydropterin pyrophosphokinase, HPPK"/>
    <property type="match status" value="1"/>
</dbReference>
<evidence type="ECO:0000256" key="12">
    <source>
        <dbReference type="ARBA" id="ARBA00033413"/>
    </source>
</evidence>
<comment type="pathway">
    <text evidence="1">Cofactor biosynthesis; tetrahydrofolate biosynthesis; 2-amino-4-hydroxy-6-hydroxymethyl-7,8-dihydropteridine diphosphate from 7,8-dihydroneopterin triphosphate: step 4/4.</text>
</comment>
<evidence type="ECO:0000259" key="13">
    <source>
        <dbReference type="Pfam" id="PF01288"/>
    </source>
</evidence>
<dbReference type="GO" id="GO:0046656">
    <property type="term" value="P:folic acid biosynthetic process"/>
    <property type="evidence" value="ECO:0007669"/>
    <property type="project" value="UniProtKB-KW"/>
</dbReference>
<accession>A0A1D9MEW9</accession>
<proteinExistence type="inferred from homology"/>
<dbReference type="AlphaFoldDB" id="A0A1D9MEW9"/>
<evidence type="ECO:0000256" key="6">
    <source>
        <dbReference type="ARBA" id="ARBA00022741"/>
    </source>
</evidence>
<dbReference type="PANTHER" id="PTHR43071">
    <property type="entry name" value="2-AMINO-4-HYDROXY-6-HYDROXYMETHYLDIHYDROPTERIDINE PYROPHOSPHOKINASE"/>
    <property type="match status" value="1"/>
</dbReference>
<protein>
    <recommendedName>
        <fullName evidence="4">2-amino-4-hydroxy-6-hydroxymethyldihydropteridine pyrophosphokinase</fullName>
        <ecNumber evidence="3">2.7.6.3</ecNumber>
    </recommendedName>
    <alternativeName>
        <fullName evidence="11">6-hydroxymethyl-7,8-dihydropterin pyrophosphokinase</fullName>
    </alternativeName>
    <alternativeName>
        <fullName evidence="12">7,8-dihydro-6-hydroxymethylpterin-pyrophosphokinase</fullName>
    </alternativeName>
</protein>
<dbReference type="CDD" id="cd00483">
    <property type="entry name" value="HPPK"/>
    <property type="match status" value="1"/>
</dbReference>
<evidence type="ECO:0000256" key="8">
    <source>
        <dbReference type="ARBA" id="ARBA00022840"/>
    </source>
</evidence>
<comment type="function">
    <text evidence="10">Catalyzes the transfer of pyrophosphate from adenosine triphosphate (ATP) to 6-hydroxymethyl-7,8-dihydropterin, an enzymatic step in folate biosynthesis pathway.</text>
</comment>
<dbReference type="InterPro" id="IPR035907">
    <property type="entry name" value="Hppk_sf"/>
</dbReference>
<keyword evidence="9" id="KW-0289">Folate biosynthesis</keyword>
<evidence type="ECO:0000256" key="10">
    <source>
        <dbReference type="ARBA" id="ARBA00029409"/>
    </source>
</evidence>
<evidence type="ECO:0000256" key="2">
    <source>
        <dbReference type="ARBA" id="ARBA00005810"/>
    </source>
</evidence>
<organism evidence="14 15">
    <name type="scientific">Rhodobacter xanthinilyticus</name>
    <dbReference type="NCBI Taxonomy" id="1850250"/>
    <lineage>
        <taxon>Bacteria</taxon>
        <taxon>Pseudomonadati</taxon>
        <taxon>Pseudomonadota</taxon>
        <taxon>Alphaproteobacteria</taxon>
        <taxon>Rhodobacterales</taxon>
        <taxon>Rhodobacter group</taxon>
        <taxon>Rhodobacter</taxon>
    </lineage>
</organism>
<keyword evidence="7 14" id="KW-0418">Kinase</keyword>
<evidence type="ECO:0000256" key="1">
    <source>
        <dbReference type="ARBA" id="ARBA00005051"/>
    </source>
</evidence>
<reference evidence="14 15" key="1">
    <citation type="submission" date="2016-10" db="EMBL/GenBank/DDBJ databases">
        <title>Rhodobacter sp. LPB0142, isolated from sea water.</title>
        <authorList>
            <person name="Kim E."/>
            <person name="Yi H."/>
        </authorList>
    </citation>
    <scope>NUCLEOTIDE SEQUENCE [LARGE SCALE GENOMIC DNA]</scope>
    <source>
        <strain evidence="14 15">LPB0142</strain>
    </source>
</reference>
<dbReference type="UniPathway" id="UPA00077">
    <property type="reaction ID" value="UER00155"/>
</dbReference>
<evidence type="ECO:0000313" key="15">
    <source>
        <dbReference type="Proteomes" id="UP000176562"/>
    </source>
</evidence>
<evidence type="ECO:0000313" key="14">
    <source>
        <dbReference type="EMBL" id="AOZ70320.1"/>
    </source>
</evidence>
<evidence type="ECO:0000256" key="3">
    <source>
        <dbReference type="ARBA" id="ARBA00013253"/>
    </source>
</evidence>
<dbReference type="GO" id="GO:0003848">
    <property type="term" value="F:2-amino-4-hydroxy-6-hydroxymethyldihydropteridine diphosphokinase activity"/>
    <property type="evidence" value="ECO:0007669"/>
    <property type="project" value="UniProtKB-EC"/>
</dbReference>
<dbReference type="KEGG" id="rhp:LPB142_14150"/>
<evidence type="ECO:0000256" key="4">
    <source>
        <dbReference type="ARBA" id="ARBA00016218"/>
    </source>
</evidence>
<evidence type="ECO:0000256" key="7">
    <source>
        <dbReference type="ARBA" id="ARBA00022777"/>
    </source>
</evidence>
<keyword evidence="6" id="KW-0547">Nucleotide-binding</keyword>
<dbReference type="Proteomes" id="UP000176562">
    <property type="component" value="Chromosome"/>
</dbReference>
<dbReference type="STRING" id="1850250.LPB142_14150"/>
<dbReference type="NCBIfam" id="TIGR01498">
    <property type="entry name" value="folK"/>
    <property type="match status" value="1"/>
</dbReference>